<organism evidence="1 2">
    <name type="scientific">Portunus trituberculatus</name>
    <name type="common">Swimming crab</name>
    <name type="synonym">Neptunus trituberculatus</name>
    <dbReference type="NCBI Taxonomy" id="210409"/>
    <lineage>
        <taxon>Eukaryota</taxon>
        <taxon>Metazoa</taxon>
        <taxon>Ecdysozoa</taxon>
        <taxon>Arthropoda</taxon>
        <taxon>Crustacea</taxon>
        <taxon>Multicrustacea</taxon>
        <taxon>Malacostraca</taxon>
        <taxon>Eumalacostraca</taxon>
        <taxon>Eucarida</taxon>
        <taxon>Decapoda</taxon>
        <taxon>Pleocyemata</taxon>
        <taxon>Brachyura</taxon>
        <taxon>Eubrachyura</taxon>
        <taxon>Portunoidea</taxon>
        <taxon>Portunidae</taxon>
        <taxon>Portuninae</taxon>
        <taxon>Portunus</taxon>
    </lineage>
</organism>
<accession>A0A5B7K261</accession>
<evidence type="ECO:0000313" key="2">
    <source>
        <dbReference type="Proteomes" id="UP000324222"/>
    </source>
</evidence>
<proteinExistence type="predicted"/>
<sequence>MNRCKKNRTSLIWSASQHHLHTSNCYPPICRPFRSAPIAFPSTTASTSPFKPGLSTTPQPITQEIRCTMKRNQAYVIQSSASCLPIAKNTKRKKKNKEEREKKKNNHFFLFTYKKSI</sequence>
<dbReference type="EMBL" id="VSRR010115229">
    <property type="protein sequence ID" value="MPC98704.1"/>
    <property type="molecule type" value="Genomic_DNA"/>
</dbReference>
<name>A0A5B7K261_PORTR</name>
<comment type="caution">
    <text evidence="1">The sequence shown here is derived from an EMBL/GenBank/DDBJ whole genome shotgun (WGS) entry which is preliminary data.</text>
</comment>
<reference evidence="1 2" key="1">
    <citation type="submission" date="2019-05" db="EMBL/GenBank/DDBJ databases">
        <title>Another draft genome of Portunus trituberculatus and its Hox gene families provides insights of decapod evolution.</title>
        <authorList>
            <person name="Jeong J.-H."/>
            <person name="Song I."/>
            <person name="Kim S."/>
            <person name="Choi T."/>
            <person name="Kim D."/>
            <person name="Ryu S."/>
            <person name="Kim W."/>
        </authorList>
    </citation>
    <scope>NUCLEOTIDE SEQUENCE [LARGE SCALE GENOMIC DNA]</scope>
    <source>
        <tissue evidence="1">Muscle</tissue>
    </source>
</reference>
<dbReference type="AlphaFoldDB" id="A0A5B7K261"/>
<dbReference type="Proteomes" id="UP000324222">
    <property type="component" value="Unassembled WGS sequence"/>
</dbReference>
<keyword evidence="2" id="KW-1185">Reference proteome</keyword>
<evidence type="ECO:0000313" key="1">
    <source>
        <dbReference type="EMBL" id="MPC98704.1"/>
    </source>
</evidence>
<gene>
    <name evidence="1" type="ORF">E2C01_094084</name>
</gene>
<protein>
    <submittedName>
        <fullName evidence="1">Uncharacterized protein</fullName>
    </submittedName>
</protein>